<evidence type="ECO:0000256" key="3">
    <source>
        <dbReference type="ARBA" id="ARBA00022722"/>
    </source>
</evidence>
<gene>
    <name evidence="6 8" type="primary">xseB</name>
    <name evidence="8" type="ORF">H9850_08400</name>
</gene>
<comment type="caution">
    <text evidence="8">The sequence shown here is derived from an EMBL/GenBank/DDBJ whole genome shotgun (WGS) entry which is preliminary data.</text>
</comment>
<comment type="catalytic activity">
    <reaction evidence="6">
        <text>Exonucleolytic cleavage in either 5'- to 3'- or 3'- to 5'-direction to yield nucleoside 5'-phosphates.</text>
        <dbReference type="EC" id="3.1.11.6"/>
    </reaction>
</comment>
<keyword evidence="3 6" id="KW-0540">Nuclease</keyword>
<feature type="compositionally biased region" description="Low complexity" evidence="7">
    <location>
        <begin position="93"/>
        <end position="113"/>
    </location>
</feature>
<accession>A0A9D2B1Y1</accession>
<name>A0A9D2B1Y1_9GAMM</name>
<dbReference type="Pfam" id="PF02609">
    <property type="entry name" value="Exonuc_VII_S"/>
    <property type="match status" value="1"/>
</dbReference>
<dbReference type="SUPFAM" id="SSF116842">
    <property type="entry name" value="XseB-like"/>
    <property type="match status" value="1"/>
</dbReference>
<dbReference type="GO" id="GO:0006308">
    <property type="term" value="P:DNA catabolic process"/>
    <property type="evidence" value="ECO:0007669"/>
    <property type="project" value="UniProtKB-UniRule"/>
</dbReference>
<comment type="subunit">
    <text evidence="6">Heterooligomer composed of large and small subunits.</text>
</comment>
<evidence type="ECO:0000256" key="2">
    <source>
        <dbReference type="ARBA" id="ARBA00022490"/>
    </source>
</evidence>
<evidence type="ECO:0000256" key="5">
    <source>
        <dbReference type="ARBA" id="ARBA00022839"/>
    </source>
</evidence>
<sequence length="147" mass="16007">MADNENSSFKNLDEGLAKLESVVKQLEDNSLSIDDAIGRYTEGMRLAVECRRSLNQLTQHVTEVRREAMQSIDQLNAMEGQVQSQIAAQTSEPAANGQMNAAQMNAAPMEAMPTDSAPMGEEPRSNNNFGEPSQPNFGNGSDDDIPF</sequence>
<dbReference type="EC" id="3.1.11.6" evidence="6"/>
<keyword evidence="2 6" id="KW-0963">Cytoplasm</keyword>
<reference evidence="8" key="1">
    <citation type="journal article" date="2021" name="PeerJ">
        <title>Extensive microbial diversity within the chicken gut microbiome revealed by metagenomics and culture.</title>
        <authorList>
            <person name="Gilroy R."/>
            <person name="Ravi A."/>
            <person name="Getino M."/>
            <person name="Pursley I."/>
            <person name="Horton D.L."/>
            <person name="Alikhan N.F."/>
            <person name="Baker D."/>
            <person name="Gharbi K."/>
            <person name="Hall N."/>
            <person name="Watson M."/>
            <person name="Adriaenssens E.M."/>
            <person name="Foster-Nyarko E."/>
            <person name="Jarju S."/>
            <person name="Secka A."/>
            <person name="Antonio M."/>
            <person name="Oren A."/>
            <person name="Chaudhuri R.R."/>
            <person name="La Ragione R."/>
            <person name="Hildebrand F."/>
            <person name="Pallen M.J."/>
        </authorList>
    </citation>
    <scope>NUCLEOTIDE SEQUENCE</scope>
    <source>
        <strain evidence="8">USASDec5-558</strain>
    </source>
</reference>
<dbReference type="AlphaFoldDB" id="A0A9D2B1Y1"/>
<dbReference type="GO" id="GO:0009318">
    <property type="term" value="C:exodeoxyribonuclease VII complex"/>
    <property type="evidence" value="ECO:0007669"/>
    <property type="project" value="UniProtKB-UniRule"/>
</dbReference>
<organism evidence="8 9">
    <name type="scientific">Candidatus Anaerobiospirillum pullistercoris</name>
    <dbReference type="NCBI Taxonomy" id="2838452"/>
    <lineage>
        <taxon>Bacteria</taxon>
        <taxon>Pseudomonadati</taxon>
        <taxon>Pseudomonadota</taxon>
        <taxon>Gammaproteobacteria</taxon>
        <taxon>Aeromonadales</taxon>
        <taxon>Succinivibrionaceae</taxon>
        <taxon>Anaerobiospirillum</taxon>
    </lineage>
</organism>
<reference evidence="8" key="2">
    <citation type="submission" date="2021-04" db="EMBL/GenBank/DDBJ databases">
        <authorList>
            <person name="Gilroy R."/>
        </authorList>
    </citation>
    <scope>NUCLEOTIDE SEQUENCE</scope>
    <source>
        <strain evidence="8">USASDec5-558</strain>
    </source>
</reference>
<evidence type="ECO:0000313" key="9">
    <source>
        <dbReference type="Proteomes" id="UP000886829"/>
    </source>
</evidence>
<protein>
    <recommendedName>
        <fullName evidence="6">Exodeoxyribonuclease 7 small subunit</fullName>
        <ecNumber evidence="6">3.1.11.6</ecNumber>
    </recommendedName>
    <alternativeName>
        <fullName evidence="6">Exodeoxyribonuclease VII small subunit</fullName>
        <shortName evidence="6">Exonuclease VII small subunit</shortName>
    </alternativeName>
</protein>
<dbReference type="HAMAP" id="MF_00337">
    <property type="entry name" value="Exonuc_7_S"/>
    <property type="match status" value="1"/>
</dbReference>
<dbReference type="GO" id="GO:0008855">
    <property type="term" value="F:exodeoxyribonuclease VII activity"/>
    <property type="evidence" value="ECO:0007669"/>
    <property type="project" value="UniProtKB-UniRule"/>
</dbReference>
<keyword evidence="5 6" id="KW-0269">Exonuclease</keyword>
<comment type="function">
    <text evidence="6">Bidirectionally degrades single-stranded DNA into large acid-insoluble oligonucleotides, which are then degraded further into small acid-soluble oligonucleotides.</text>
</comment>
<evidence type="ECO:0000313" key="8">
    <source>
        <dbReference type="EMBL" id="HIX57474.1"/>
    </source>
</evidence>
<evidence type="ECO:0000256" key="7">
    <source>
        <dbReference type="SAM" id="MobiDB-lite"/>
    </source>
</evidence>
<dbReference type="EMBL" id="DXEV01000168">
    <property type="protein sequence ID" value="HIX57474.1"/>
    <property type="molecule type" value="Genomic_DNA"/>
</dbReference>
<dbReference type="Proteomes" id="UP000886829">
    <property type="component" value="Unassembled WGS sequence"/>
</dbReference>
<dbReference type="InterPro" id="IPR012340">
    <property type="entry name" value="NA-bd_OB-fold"/>
</dbReference>
<evidence type="ECO:0000256" key="6">
    <source>
        <dbReference type="HAMAP-Rule" id="MF_00337"/>
    </source>
</evidence>
<evidence type="ECO:0000256" key="1">
    <source>
        <dbReference type="ARBA" id="ARBA00009998"/>
    </source>
</evidence>
<comment type="subcellular location">
    <subcellularLocation>
        <location evidence="6">Cytoplasm</location>
    </subcellularLocation>
</comment>
<feature type="region of interest" description="Disordered" evidence="7">
    <location>
        <begin position="89"/>
        <end position="147"/>
    </location>
</feature>
<feature type="compositionally biased region" description="Polar residues" evidence="7">
    <location>
        <begin position="125"/>
        <end position="139"/>
    </location>
</feature>
<dbReference type="GO" id="GO:0005737">
    <property type="term" value="C:cytoplasm"/>
    <property type="evidence" value="ECO:0007669"/>
    <property type="project" value="UniProtKB-SubCell"/>
</dbReference>
<comment type="similarity">
    <text evidence="1 6">Belongs to the XseB family.</text>
</comment>
<dbReference type="Gene3D" id="1.10.287.1040">
    <property type="entry name" value="Exonuclease VII, small subunit"/>
    <property type="match status" value="1"/>
</dbReference>
<proteinExistence type="inferred from homology"/>
<dbReference type="InterPro" id="IPR037004">
    <property type="entry name" value="Exonuc_VII_ssu_sf"/>
</dbReference>
<dbReference type="NCBIfam" id="TIGR01280">
    <property type="entry name" value="xseB"/>
    <property type="match status" value="1"/>
</dbReference>
<keyword evidence="4 6" id="KW-0378">Hydrolase</keyword>
<evidence type="ECO:0000256" key="4">
    <source>
        <dbReference type="ARBA" id="ARBA00022801"/>
    </source>
</evidence>
<dbReference type="InterPro" id="IPR003761">
    <property type="entry name" value="Exonuc_VII_S"/>
</dbReference>
<dbReference type="SUPFAM" id="SSF50249">
    <property type="entry name" value="Nucleic acid-binding proteins"/>
    <property type="match status" value="1"/>
</dbReference>